<name>A0A347WKE5_9LACT</name>
<dbReference type="Proteomes" id="UP000263232">
    <property type="component" value="Chromosome"/>
</dbReference>
<evidence type="ECO:0000313" key="4">
    <source>
        <dbReference type="Proteomes" id="UP000263232"/>
    </source>
</evidence>
<dbReference type="Gene3D" id="3.10.350.10">
    <property type="entry name" value="LysM domain"/>
    <property type="match status" value="1"/>
</dbReference>
<dbReference type="InterPro" id="IPR018392">
    <property type="entry name" value="LysM"/>
</dbReference>
<accession>A0A347WKE5</accession>
<reference evidence="3 4" key="1">
    <citation type="submission" date="2017-09" db="EMBL/GenBank/DDBJ databases">
        <title>Complete genome sequence of Oxytococcus suis strain ZY16052.</title>
        <authorList>
            <person name="Li F."/>
        </authorList>
    </citation>
    <scope>NUCLEOTIDE SEQUENCE [LARGE SCALE GENOMIC DNA]</scope>
    <source>
        <strain evidence="3 4">ZY16052</strain>
    </source>
</reference>
<organism evidence="3 4">
    <name type="scientific">Suicoccus acidiformans</name>
    <dbReference type="NCBI Taxonomy" id="2036206"/>
    <lineage>
        <taxon>Bacteria</taxon>
        <taxon>Bacillati</taxon>
        <taxon>Bacillota</taxon>
        <taxon>Bacilli</taxon>
        <taxon>Lactobacillales</taxon>
        <taxon>Aerococcaceae</taxon>
        <taxon>Suicoccus</taxon>
    </lineage>
</organism>
<dbReference type="InterPro" id="IPR036779">
    <property type="entry name" value="LysM_dom_sf"/>
</dbReference>
<dbReference type="OrthoDB" id="2152150at2"/>
<evidence type="ECO:0000313" key="3">
    <source>
        <dbReference type="EMBL" id="AXY25552.1"/>
    </source>
</evidence>
<sequence>MIKRSQLNSIYPGTSLNLSKPDPTTQPAVQETPASTVTTTLQANTGQTTIANTASGSVYTVKPGDYLYRIANNYGGTVNELKQ</sequence>
<dbReference type="Pfam" id="PF01476">
    <property type="entry name" value="LysM"/>
    <property type="match status" value="1"/>
</dbReference>
<protein>
    <recommendedName>
        <fullName evidence="2">LysM domain-containing protein</fullName>
    </recommendedName>
</protein>
<keyword evidence="4" id="KW-1185">Reference proteome</keyword>
<gene>
    <name evidence="3" type="ORF">CL176_05835</name>
</gene>
<evidence type="ECO:0000259" key="2">
    <source>
        <dbReference type="PROSITE" id="PS51782"/>
    </source>
</evidence>
<dbReference type="KEGG" id="abae:CL176_05835"/>
<dbReference type="EMBL" id="CP023434">
    <property type="protein sequence ID" value="AXY25552.1"/>
    <property type="molecule type" value="Genomic_DNA"/>
</dbReference>
<dbReference type="SUPFAM" id="SSF54106">
    <property type="entry name" value="LysM domain"/>
    <property type="match status" value="1"/>
</dbReference>
<evidence type="ECO:0000256" key="1">
    <source>
        <dbReference type="SAM" id="MobiDB-lite"/>
    </source>
</evidence>
<feature type="domain" description="LysM" evidence="2">
    <location>
        <begin position="57"/>
        <end position="83"/>
    </location>
</feature>
<dbReference type="AlphaFoldDB" id="A0A347WKE5"/>
<proteinExistence type="predicted"/>
<feature type="region of interest" description="Disordered" evidence="1">
    <location>
        <begin position="1"/>
        <end position="35"/>
    </location>
</feature>
<dbReference type="PROSITE" id="PS51782">
    <property type="entry name" value="LYSM"/>
    <property type="match status" value="1"/>
</dbReference>
<dbReference type="CDD" id="cd00118">
    <property type="entry name" value="LysM"/>
    <property type="match status" value="1"/>
</dbReference>